<organism evidence="1 2">
    <name type="scientific">Kickxella alabastrina</name>
    <dbReference type="NCBI Taxonomy" id="61397"/>
    <lineage>
        <taxon>Eukaryota</taxon>
        <taxon>Fungi</taxon>
        <taxon>Fungi incertae sedis</taxon>
        <taxon>Zoopagomycota</taxon>
        <taxon>Kickxellomycotina</taxon>
        <taxon>Kickxellomycetes</taxon>
        <taxon>Kickxellales</taxon>
        <taxon>Kickxellaceae</taxon>
        <taxon>Kickxella</taxon>
    </lineage>
</organism>
<keyword evidence="2" id="KW-1185">Reference proteome</keyword>
<comment type="caution">
    <text evidence="1">The sequence shown here is derived from an EMBL/GenBank/DDBJ whole genome shotgun (WGS) entry which is preliminary data.</text>
</comment>
<proteinExistence type="predicted"/>
<evidence type="ECO:0000313" key="2">
    <source>
        <dbReference type="Proteomes" id="UP001150581"/>
    </source>
</evidence>
<dbReference type="Proteomes" id="UP001150581">
    <property type="component" value="Unassembled WGS sequence"/>
</dbReference>
<name>A0ACC1IUZ9_9FUNG</name>
<dbReference type="EMBL" id="JANBPG010000037">
    <property type="protein sequence ID" value="KAJ1901245.1"/>
    <property type="molecule type" value="Genomic_DNA"/>
</dbReference>
<protein>
    <submittedName>
        <fullName evidence="1">Uncharacterized protein</fullName>
    </submittedName>
</protein>
<gene>
    <name evidence="1" type="ORF">LPJ66_000924</name>
</gene>
<evidence type="ECO:0000313" key="1">
    <source>
        <dbReference type="EMBL" id="KAJ1901245.1"/>
    </source>
</evidence>
<accession>A0ACC1IUZ9</accession>
<reference evidence="1" key="1">
    <citation type="submission" date="2022-07" db="EMBL/GenBank/DDBJ databases">
        <title>Phylogenomic reconstructions and comparative analyses of Kickxellomycotina fungi.</title>
        <authorList>
            <person name="Reynolds N.K."/>
            <person name="Stajich J.E."/>
            <person name="Barry K."/>
            <person name="Grigoriev I.V."/>
            <person name="Crous P."/>
            <person name="Smith M.E."/>
        </authorList>
    </citation>
    <scope>NUCLEOTIDE SEQUENCE</scope>
    <source>
        <strain evidence="1">Benny 63K</strain>
    </source>
</reference>
<sequence length="209" mass="23127">MDTATSTDDKHSFEALVTLAHKSDKIVIGLNENGHSGEHNSNMVCNLALDAHQVVLFKHLAATEVAGIASAVTMTYLPDIHGGLSIAQVLYGQSSLSGCFPFTYPQHEYQAKDTIWQSQSAEYALKLPFNFGLGYSQMVYSNLTVDSTELRPGKPITVRMTVCNAGTFDQHDPIMLYTAQRFCTGYELELFHLRKFDKVEIKAETAKSI</sequence>